<dbReference type="CDD" id="cd04301">
    <property type="entry name" value="NAT_SF"/>
    <property type="match status" value="1"/>
</dbReference>
<dbReference type="OrthoDB" id="5689at2759"/>
<evidence type="ECO:0000256" key="1">
    <source>
        <dbReference type="ARBA" id="ARBA00022679"/>
    </source>
</evidence>
<dbReference type="GO" id="GO:0016747">
    <property type="term" value="F:acyltransferase activity, transferring groups other than amino-acyl groups"/>
    <property type="evidence" value="ECO:0007669"/>
    <property type="project" value="InterPro"/>
</dbReference>
<evidence type="ECO:0000313" key="4">
    <source>
        <dbReference type="EMBL" id="TIC99313.1"/>
    </source>
</evidence>
<reference evidence="4 5" key="1">
    <citation type="journal article" date="2019" name="Genome Biol. Evol.">
        <title>Genomic Plasticity Mediated by Transposable Elements in the Plant Pathogenic Fungus Colletotrichum higginsianum.</title>
        <authorList>
            <person name="Tsushima A."/>
            <person name="Gan P."/>
            <person name="Kumakura N."/>
            <person name="Narusaka M."/>
            <person name="Takano Y."/>
            <person name="Narusaka Y."/>
            <person name="Shirasu K."/>
        </authorList>
    </citation>
    <scope>NUCLEOTIDE SEQUENCE [LARGE SCALE GENOMIC DNA]</scope>
    <source>
        <strain evidence="4 5">MAFF305635-RFP</strain>
    </source>
</reference>
<dbReference type="Gene3D" id="3.40.630.30">
    <property type="match status" value="1"/>
</dbReference>
<dbReference type="AlphaFoldDB" id="A0A4V6TTD4"/>
<name>A0A4V6TTD4_9PEZI</name>
<sequence length="177" mass="19700">MANVIPLTFRIATPDDAPQLQQLVQAAFRAEDSRADWTADMELGRSFHYSVEEVLKTINHPEAVVIMAIDQDGVLVGSVDAIKRADGLARFAMLSVDQTRQRGGVGRRLLAHAEEHARQWGVETFGLNALSSRASLLEWYGRCGYTKTGETSPFPVDRFPQLDLPKDLCFVELEKKA</sequence>
<gene>
    <name evidence="4" type="ORF">CH35J_005313</name>
</gene>
<keyword evidence="2" id="KW-0012">Acyltransferase</keyword>
<dbReference type="Proteomes" id="UP000305883">
    <property type="component" value="Unassembled WGS sequence"/>
</dbReference>
<organism evidence="4 5">
    <name type="scientific">Colletotrichum higginsianum</name>
    <dbReference type="NCBI Taxonomy" id="80884"/>
    <lineage>
        <taxon>Eukaryota</taxon>
        <taxon>Fungi</taxon>
        <taxon>Dikarya</taxon>
        <taxon>Ascomycota</taxon>
        <taxon>Pezizomycotina</taxon>
        <taxon>Sordariomycetes</taxon>
        <taxon>Hypocreomycetidae</taxon>
        <taxon>Glomerellales</taxon>
        <taxon>Glomerellaceae</taxon>
        <taxon>Colletotrichum</taxon>
        <taxon>Colletotrichum destructivum species complex</taxon>
    </lineage>
</organism>
<evidence type="ECO:0000259" key="3">
    <source>
        <dbReference type="PROSITE" id="PS51186"/>
    </source>
</evidence>
<dbReference type="Pfam" id="PF00583">
    <property type="entry name" value="Acetyltransf_1"/>
    <property type="match status" value="1"/>
</dbReference>
<dbReference type="InterPro" id="IPR000182">
    <property type="entry name" value="GNAT_dom"/>
</dbReference>
<evidence type="ECO:0000313" key="5">
    <source>
        <dbReference type="Proteomes" id="UP000305883"/>
    </source>
</evidence>
<dbReference type="PANTHER" id="PTHR43877:SF2">
    <property type="entry name" value="AMINOALKYLPHOSPHONATE N-ACETYLTRANSFERASE-RELATED"/>
    <property type="match status" value="1"/>
</dbReference>
<dbReference type="PROSITE" id="PS51186">
    <property type="entry name" value="GNAT"/>
    <property type="match status" value="1"/>
</dbReference>
<dbReference type="EMBL" id="MWPZ01000004">
    <property type="protein sequence ID" value="TIC99313.1"/>
    <property type="molecule type" value="Genomic_DNA"/>
</dbReference>
<feature type="domain" description="N-acetyltransferase" evidence="3">
    <location>
        <begin position="7"/>
        <end position="177"/>
    </location>
</feature>
<keyword evidence="1" id="KW-0808">Transferase</keyword>
<accession>A0A4V6TTD4</accession>
<dbReference type="InterPro" id="IPR016181">
    <property type="entry name" value="Acyl_CoA_acyltransferase"/>
</dbReference>
<dbReference type="SUPFAM" id="SSF55729">
    <property type="entry name" value="Acyl-CoA N-acyltransferases (Nat)"/>
    <property type="match status" value="1"/>
</dbReference>
<evidence type="ECO:0000256" key="2">
    <source>
        <dbReference type="ARBA" id="ARBA00023315"/>
    </source>
</evidence>
<dbReference type="PANTHER" id="PTHR43877">
    <property type="entry name" value="AMINOALKYLPHOSPHONATE N-ACETYLTRANSFERASE-RELATED-RELATED"/>
    <property type="match status" value="1"/>
</dbReference>
<comment type="caution">
    <text evidence="4">The sequence shown here is derived from an EMBL/GenBank/DDBJ whole genome shotgun (WGS) entry which is preliminary data.</text>
</comment>
<proteinExistence type="predicted"/>
<dbReference type="InterPro" id="IPR050832">
    <property type="entry name" value="Bact_Acetyltransf"/>
</dbReference>
<protein>
    <recommendedName>
        <fullName evidence="3">N-acetyltransferase domain-containing protein</fullName>
    </recommendedName>
</protein>